<comment type="caution">
    <text evidence="1">The sequence shown here is derived from an EMBL/GenBank/DDBJ whole genome shotgun (WGS) entry which is preliminary data.</text>
</comment>
<dbReference type="Proteomes" id="UP000178538">
    <property type="component" value="Unassembled WGS sequence"/>
</dbReference>
<proteinExistence type="predicted"/>
<sequence length="105" mass="11692">MENQKSAALFGNNPDISLDEMARIIVELNKIGSLNFDITFNEDGWTAQCKEVPGIIAGGTNISPTDSEIETQIRDAIYAAFDVKIEQKKKESPYFTYVQQTTASR</sequence>
<dbReference type="STRING" id="1802737.A2832_01285"/>
<organism evidence="1 2">
    <name type="scientific">Candidatus Zambryskibacteria bacterium RIFCSPHIGHO2_01_FULL_44_22b</name>
    <dbReference type="NCBI Taxonomy" id="1802737"/>
    <lineage>
        <taxon>Bacteria</taxon>
        <taxon>Candidatus Zambryskiibacteriota</taxon>
    </lineage>
</organism>
<dbReference type="EMBL" id="MHVG01000010">
    <property type="protein sequence ID" value="OHA90992.1"/>
    <property type="molecule type" value="Genomic_DNA"/>
</dbReference>
<evidence type="ECO:0000313" key="1">
    <source>
        <dbReference type="EMBL" id="OHA90992.1"/>
    </source>
</evidence>
<gene>
    <name evidence="1" type="ORF">A2832_01285</name>
</gene>
<accession>A0A1G2T1I3</accession>
<name>A0A1G2T1I3_9BACT</name>
<evidence type="ECO:0000313" key="2">
    <source>
        <dbReference type="Proteomes" id="UP000178538"/>
    </source>
</evidence>
<protein>
    <submittedName>
        <fullName evidence="1">Uncharacterized protein</fullName>
    </submittedName>
</protein>
<dbReference type="AlphaFoldDB" id="A0A1G2T1I3"/>
<reference evidence="1 2" key="1">
    <citation type="journal article" date="2016" name="Nat. Commun.">
        <title>Thousands of microbial genomes shed light on interconnected biogeochemical processes in an aquifer system.</title>
        <authorList>
            <person name="Anantharaman K."/>
            <person name="Brown C.T."/>
            <person name="Hug L.A."/>
            <person name="Sharon I."/>
            <person name="Castelle C.J."/>
            <person name="Probst A.J."/>
            <person name="Thomas B.C."/>
            <person name="Singh A."/>
            <person name="Wilkins M.J."/>
            <person name="Karaoz U."/>
            <person name="Brodie E.L."/>
            <person name="Williams K.H."/>
            <person name="Hubbard S.S."/>
            <person name="Banfield J.F."/>
        </authorList>
    </citation>
    <scope>NUCLEOTIDE SEQUENCE [LARGE SCALE GENOMIC DNA]</scope>
</reference>